<dbReference type="SMART" id="SM01057">
    <property type="entry name" value="Carb_anhydrase"/>
    <property type="match status" value="1"/>
</dbReference>
<feature type="domain" description="Alpha-carbonic anhydrase" evidence="11">
    <location>
        <begin position="31"/>
        <end position="253"/>
    </location>
</feature>
<dbReference type="CDD" id="cd03124">
    <property type="entry name" value="alpha_CA_prokaryotic_like"/>
    <property type="match status" value="1"/>
</dbReference>
<dbReference type="SUPFAM" id="SSF51069">
    <property type="entry name" value="Carbonic anhydrase"/>
    <property type="match status" value="1"/>
</dbReference>
<dbReference type="AlphaFoldDB" id="A0A327KZQ3"/>
<comment type="caution">
    <text evidence="12">The sequence shown here is derived from an EMBL/GenBank/DDBJ whole genome shotgun (WGS) entry which is preliminary data.</text>
</comment>
<dbReference type="Proteomes" id="UP000249130">
    <property type="component" value="Unassembled WGS sequence"/>
</dbReference>
<dbReference type="RefSeq" id="WP_111421323.1">
    <property type="nucleotide sequence ID" value="NZ_NPEX01000213.1"/>
</dbReference>
<dbReference type="InterPro" id="IPR018338">
    <property type="entry name" value="Carbonic_anhydrase_a-class_CS"/>
</dbReference>
<evidence type="ECO:0000256" key="8">
    <source>
        <dbReference type="ARBA" id="ARBA00023239"/>
    </source>
</evidence>
<dbReference type="PROSITE" id="PS51144">
    <property type="entry name" value="ALPHA_CA_2"/>
    <property type="match status" value="1"/>
</dbReference>
<dbReference type="GO" id="GO:0008270">
    <property type="term" value="F:zinc ion binding"/>
    <property type="evidence" value="ECO:0007669"/>
    <property type="project" value="UniProtKB-UniRule"/>
</dbReference>
<keyword evidence="13" id="KW-1185">Reference proteome</keyword>
<dbReference type="InterPro" id="IPR041891">
    <property type="entry name" value="Alpha_CA_prokaryot-like"/>
</dbReference>
<evidence type="ECO:0000313" key="12">
    <source>
        <dbReference type="EMBL" id="RAI40868.1"/>
    </source>
</evidence>
<evidence type="ECO:0000256" key="4">
    <source>
        <dbReference type="ARBA" id="ARBA00012925"/>
    </source>
</evidence>
<gene>
    <name evidence="12" type="ORF">CH341_22855</name>
</gene>
<keyword evidence="7 10" id="KW-0862">Zinc</keyword>
<evidence type="ECO:0000259" key="11">
    <source>
        <dbReference type="PROSITE" id="PS51144"/>
    </source>
</evidence>
<proteinExistence type="inferred from homology"/>
<dbReference type="Pfam" id="PF00194">
    <property type="entry name" value="Carb_anhydrase"/>
    <property type="match status" value="1"/>
</dbReference>
<comment type="cofactor">
    <cofactor evidence="1 10">
        <name>Zn(2+)</name>
        <dbReference type="ChEBI" id="CHEBI:29105"/>
    </cofactor>
</comment>
<evidence type="ECO:0000313" key="13">
    <source>
        <dbReference type="Proteomes" id="UP000249130"/>
    </source>
</evidence>
<comment type="function">
    <text evidence="2 10">Reversible hydration of carbon dioxide.</text>
</comment>
<dbReference type="InterPro" id="IPR023561">
    <property type="entry name" value="Carbonic_anhydrase_a-class"/>
</dbReference>
<dbReference type="GO" id="GO:0004089">
    <property type="term" value="F:carbonate dehydratase activity"/>
    <property type="evidence" value="ECO:0007669"/>
    <property type="project" value="UniProtKB-UniRule"/>
</dbReference>
<evidence type="ECO:0000256" key="6">
    <source>
        <dbReference type="ARBA" id="ARBA00022723"/>
    </source>
</evidence>
<keyword evidence="6 10" id="KW-0479">Metal-binding</keyword>
<dbReference type="PANTHER" id="PTHR18952">
    <property type="entry name" value="CARBONIC ANHYDRASE"/>
    <property type="match status" value="1"/>
</dbReference>
<dbReference type="InterPro" id="IPR036398">
    <property type="entry name" value="CA_dom_sf"/>
</dbReference>
<keyword evidence="8 10" id="KW-0456">Lyase</keyword>
<organism evidence="12 13">
    <name type="scientific">Rhodoplanes roseus</name>
    <dbReference type="NCBI Taxonomy" id="29409"/>
    <lineage>
        <taxon>Bacteria</taxon>
        <taxon>Pseudomonadati</taxon>
        <taxon>Pseudomonadota</taxon>
        <taxon>Alphaproteobacteria</taxon>
        <taxon>Hyphomicrobiales</taxon>
        <taxon>Nitrobacteraceae</taxon>
        <taxon>Rhodoplanes</taxon>
    </lineage>
</organism>
<comment type="similarity">
    <text evidence="3 10">Belongs to the alpha-carbonic anhydrase family.</text>
</comment>
<evidence type="ECO:0000256" key="7">
    <source>
        <dbReference type="ARBA" id="ARBA00022833"/>
    </source>
</evidence>
<dbReference type="EMBL" id="NPEX01000213">
    <property type="protein sequence ID" value="RAI40868.1"/>
    <property type="molecule type" value="Genomic_DNA"/>
</dbReference>
<dbReference type="PROSITE" id="PS00162">
    <property type="entry name" value="ALPHA_CA_1"/>
    <property type="match status" value="1"/>
</dbReference>
<name>A0A327KZQ3_9BRAD</name>
<feature type="signal peptide" evidence="10">
    <location>
        <begin position="1"/>
        <end position="27"/>
    </location>
</feature>
<evidence type="ECO:0000256" key="2">
    <source>
        <dbReference type="ARBA" id="ARBA00002904"/>
    </source>
</evidence>
<sequence length="253" mass="26965">MKLDRRNTLKALAGLALCPLCGPAGFAAETAHWGYEGEHGPAHWGDMDAASKVCTLGSQQSPIDIDHTIRAELAPLEIKWAPQAATIVNNGHTIQVNAAPGSTLSLGGDTYKLLQFHFHRPSEHTVDGQSFPMEVHFVHQNAAGGLAVVGVLMKTGAANPSFAKVIGTMPQQEGPAVPADAAIDPNAFLPKGRAYYRYTGSLTTPPCAETVEWLLMTDPVEVAATDVAGFAKLYAMNARPVQKANRRFILRSG</sequence>
<dbReference type="OrthoDB" id="5327615at2"/>
<evidence type="ECO:0000256" key="3">
    <source>
        <dbReference type="ARBA" id="ARBA00010718"/>
    </source>
</evidence>
<evidence type="ECO:0000256" key="1">
    <source>
        <dbReference type="ARBA" id="ARBA00001947"/>
    </source>
</evidence>
<evidence type="ECO:0000256" key="9">
    <source>
        <dbReference type="ARBA" id="ARBA00048348"/>
    </source>
</evidence>
<dbReference type="EC" id="4.2.1.1" evidence="4 10"/>
<dbReference type="InterPro" id="IPR001148">
    <property type="entry name" value="CA_dom"/>
</dbReference>
<dbReference type="PANTHER" id="PTHR18952:SF265">
    <property type="entry name" value="CARBONIC ANHYDRASE"/>
    <property type="match status" value="1"/>
</dbReference>
<reference evidence="12 13" key="1">
    <citation type="submission" date="2017-07" db="EMBL/GenBank/DDBJ databases">
        <title>Draft Genome Sequences of Select Purple Nonsulfur Bacteria.</title>
        <authorList>
            <person name="Lasarre B."/>
            <person name="Mckinlay J.B."/>
        </authorList>
    </citation>
    <scope>NUCLEOTIDE SEQUENCE [LARGE SCALE GENOMIC DNA]</scope>
    <source>
        <strain evidence="12 13">DSM 5909</strain>
    </source>
</reference>
<protein>
    <recommendedName>
        <fullName evidence="5 10">Carbonic anhydrase</fullName>
        <ecNumber evidence="4 10">4.2.1.1</ecNumber>
    </recommendedName>
</protein>
<evidence type="ECO:0000256" key="10">
    <source>
        <dbReference type="RuleBase" id="RU367011"/>
    </source>
</evidence>
<dbReference type="Gene3D" id="3.10.200.10">
    <property type="entry name" value="Alpha carbonic anhydrase"/>
    <property type="match status" value="1"/>
</dbReference>
<accession>A0A327KZQ3</accession>
<keyword evidence="10" id="KW-0732">Signal</keyword>
<feature type="chain" id="PRO_5025096228" description="Carbonic anhydrase" evidence="10">
    <location>
        <begin position="28"/>
        <end position="253"/>
    </location>
</feature>
<comment type="catalytic activity">
    <reaction evidence="9 10">
        <text>hydrogencarbonate + H(+) = CO2 + H2O</text>
        <dbReference type="Rhea" id="RHEA:10748"/>
        <dbReference type="ChEBI" id="CHEBI:15377"/>
        <dbReference type="ChEBI" id="CHEBI:15378"/>
        <dbReference type="ChEBI" id="CHEBI:16526"/>
        <dbReference type="ChEBI" id="CHEBI:17544"/>
        <dbReference type="EC" id="4.2.1.1"/>
    </reaction>
</comment>
<evidence type="ECO:0000256" key="5">
    <source>
        <dbReference type="ARBA" id="ARBA00014628"/>
    </source>
</evidence>